<reference evidence="1 2" key="1">
    <citation type="submission" date="2019-02" db="EMBL/GenBank/DDBJ databases">
        <title>Deep-cultivation of Planctomycetes and their phenomic and genomic characterization uncovers novel biology.</title>
        <authorList>
            <person name="Wiegand S."/>
            <person name="Jogler M."/>
            <person name="Boedeker C."/>
            <person name="Pinto D."/>
            <person name="Vollmers J."/>
            <person name="Rivas-Marin E."/>
            <person name="Kohn T."/>
            <person name="Peeters S.H."/>
            <person name="Heuer A."/>
            <person name="Rast P."/>
            <person name="Oberbeckmann S."/>
            <person name="Bunk B."/>
            <person name="Jeske O."/>
            <person name="Meyerdierks A."/>
            <person name="Storesund J.E."/>
            <person name="Kallscheuer N."/>
            <person name="Luecker S."/>
            <person name="Lage O.M."/>
            <person name="Pohl T."/>
            <person name="Merkel B.J."/>
            <person name="Hornburger P."/>
            <person name="Mueller R.-W."/>
            <person name="Bruemmer F."/>
            <person name="Labrenz M."/>
            <person name="Spormann A.M."/>
            <person name="Op Den Camp H."/>
            <person name="Overmann J."/>
            <person name="Amann R."/>
            <person name="Jetten M.S.M."/>
            <person name="Mascher T."/>
            <person name="Medema M.H."/>
            <person name="Devos D.P."/>
            <person name="Kaster A.-K."/>
            <person name="Ovreas L."/>
            <person name="Rohde M."/>
            <person name="Galperin M.Y."/>
            <person name="Jogler C."/>
        </authorList>
    </citation>
    <scope>NUCLEOTIDE SEQUENCE [LARGE SCALE GENOMIC DNA]</scope>
    <source>
        <strain evidence="1 2">Pan54</strain>
    </source>
</reference>
<comment type="caution">
    <text evidence="1">The sequence shown here is derived from an EMBL/GenBank/DDBJ whole genome shotgun (WGS) entry which is preliminary data.</text>
</comment>
<keyword evidence="2" id="KW-1185">Reference proteome</keyword>
<dbReference type="AlphaFoldDB" id="A0A5C5XEK6"/>
<name>A0A5C5XEK6_9PLAN</name>
<evidence type="ECO:0000313" key="2">
    <source>
        <dbReference type="Proteomes" id="UP000316095"/>
    </source>
</evidence>
<sequence length="91" mass="10466">MKELLGMCIIIFPLLEKHTHSFSKEDHDILLGIDQHTRQTDSLVRSRQPGKLLQFVDQLTQRCTELNGSFIAMVEVCGVKRLADSHRHNHC</sequence>
<dbReference type="Proteomes" id="UP000316095">
    <property type="component" value="Unassembled WGS sequence"/>
</dbReference>
<proteinExistence type="predicted"/>
<dbReference type="EMBL" id="SJPG01000001">
    <property type="protein sequence ID" value="TWT61536.1"/>
    <property type="molecule type" value="Genomic_DNA"/>
</dbReference>
<protein>
    <submittedName>
        <fullName evidence="1">Uncharacterized protein</fullName>
    </submittedName>
</protein>
<organism evidence="1 2">
    <name type="scientific">Rubinisphaera italica</name>
    <dbReference type="NCBI Taxonomy" id="2527969"/>
    <lineage>
        <taxon>Bacteria</taxon>
        <taxon>Pseudomonadati</taxon>
        <taxon>Planctomycetota</taxon>
        <taxon>Planctomycetia</taxon>
        <taxon>Planctomycetales</taxon>
        <taxon>Planctomycetaceae</taxon>
        <taxon>Rubinisphaera</taxon>
    </lineage>
</organism>
<accession>A0A5C5XEK6</accession>
<evidence type="ECO:0000313" key="1">
    <source>
        <dbReference type="EMBL" id="TWT61536.1"/>
    </source>
</evidence>
<gene>
    <name evidence="1" type="ORF">Pan54_22720</name>
</gene>